<keyword evidence="2" id="KW-1185">Reference proteome</keyword>
<proteinExistence type="predicted"/>
<evidence type="ECO:0000313" key="2">
    <source>
        <dbReference type="Proteomes" id="UP000199287"/>
    </source>
</evidence>
<name>A0A1I3E555_9FIRM</name>
<dbReference type="Gene3D" id="1.20.58.1000">
    <property type="entry name" value="Metal-sensitive repressor, helix protomer"/>
    <property type="match status" value="1"/>
</dbReference>
<dbReference type="InterPro" id="IPR003735">
    <property type="entry name" value="Metal_Tscrpt_repr"/>
</dbReference>
<dbReference type="GO" id="GO:0045892">
    <property type="term" value="P:negative regulation of DNA-templated transcription"/>
    <property type="evidence" value="ECO:0007669"/>
    <property type="project" value="UniProtKB-ARBA"/>
</dbReference>
<dbReference type="PANTHER" id="PTHR33677">
    <property type="entry name" value="TRANSCRIPTIONAL REPRESSOR FRMR-RELATED"/>
    <property type="match status" value="1"/>
</dbReference>
<dbReference type="CDD" id="cd10152">
    <property type="entry name" value="SaCsoR-like_DUF156"/>
    <property type="match status" value="1"/>
</dbReference>
<dbReference type="PANTHER" id="PTHR33677:SF3">
    <property type="entry name" value="COPPER-SENSING TRANSCRIPTIONAL REPRESSOR RICR"/>
    <property type="match status" value="1"/>
</dbReference>
<dbReference type="GO" id="GO:0003677">
    <property type="term" value="F:DNA binding"/>
    <property type="evidence" value="ECO:0007669"/>
    <property type="project" value="UniProtKB-KW"/>
</dbReference>
<reference evidence="2" key="1">
    <citation type="submission" date="2016-10" db="EMBL/GenBank/DDBJ databases">
        <authorList>
            <person name="Varghese N."/>
            <person name="Submissions S."/>
        </authorList>
    </citation>
    <scope>NUCLEOTIDE SEQUENCE [LARGE SCALE GENOMIC DNA]</scope>
    <source>
        <strain evidence="2">Z-7934</strain>
    </source>
</reference>
<dbReference type="STRING" id="69895.SAMN05192551_104244"/>
<dbReference type="RefSeq" id="WP_093371765.1">
    <property type="nucleotide sequence ID" value="NZ_FOQA01000004.1"/>
</dbReference>
<dbReference type="InterPro" id="IPR038390">
    <property type="entry name" value="Metal_Tscrpt_repr_sf"/>
</dbReference>
<organism evidence="1 2">
    <name type="scientific">Tindallia magadiensis</name>
    <dbReference type="NCBI Taxonomy" id="69895"/>
    <lineage>
        <taxon>Bacteria</taxon>
        <taxon>Bacillati</taxon>
        <taxon>Bacillota</taxon>
        <taxon>Clostridia</taxon>
        <taxon>Peptostreptococcales</taxon>
        <taxon>Tindalliaceae</taxon>
        <taxon>Tindallia</taxon>
    </lineage>
</organism>
<protein>
    <submittedName>
        <fullName evidence="1">DNA-binding transcriptional regulator, FrmR family</fullName>
    </submittedName>
</protein>
<dbReference type="Pfam" id="PF02583">
    <property type="entry name" value="Trns_repr_metal"/>
    <property type="match status" value="1"/>
</dbReference>
<accession>A0A1I3E555</accession>
<dbReference type="OrthoDB" id="9811244at2"/>
<sequence>MDTEKSPSKHSAEVQKSLLHRLNRVEGQIRGIKKLISNEVYCDDILHQLEASRSALKSIEMVLLESHLKHCVIHQLKNGDASVVDEILTTIKKISK</sequence>
<evidence type="ECO:0000313" key="1">
    <source>
        <dbReference type="EMBL" id="SFH94095.1"/>
    </source>
</evidence>
<keyword evidence="1" id="KW-0238">DNA-binding</keyword>
<dbReference type="EMBL" id="FOQA01000004">
    <property type="protein sequence ID" value="SFH94095.1"/>
    <property type="molecule type" value="Genomic_DNA"/>
</dbReference>
<dbReference type="Proteomes" id="UP000199287">
    <property type="component" value="Unassembled WGS sequence"/>
</dbReference>
<dbReference type="GO" id="GO:0046872">
    <property type="term" value="F:metal ion binding"/>
    <property type="evidence" value="ECO:0007669"/>
    <property type="project" value="InterPro"/>
</dbReference>
<dbReference type="AlphaFoldDB" id="A0A1I3E555"/>
<gene>
    <name evidence="1" type="ORF">SAMN05192551_104244</name>
</gene>